<dbReference type="Pfam" id="PF13671">
    <property type="entry name" value="AAA_33"/>
    <property type="match status" value="1"/>
</dbReference>
<dbReference type="InterPro" id="IPR027417">
    <property type="entry name" value="P-loop_NTPase"/>
</dbReference>
<name>A0ABV9S299_9PSEU</name>
<evidence type="ECO:0000313" key="1">
    <source>
        <dbReference type="EMBL" id="MFC4855044.1"/>
    </source>
</evidence>
<gene>
    <name evidence="1" type="ORF">ACFPCV_16180</name>
</gene>
<dbReference type="RefSeq" id="WP_378056998.1">
    <property type="nucleotide sequence ID" value="NZ_JBHSIS010000007.1"/>
</dbReference>
<reference evidence="2" key="1">
    <citation type="journal article" date="2019" name="Int. J. Syst. Evol. Microbiol.">
        <title>The Global Catalogue of Microorganisms (GCM) 10K type strain sequencing project: providing services to taxonomists for standard genome sequencing and annotation.</title>
        <authorList>
            <consortium name="The Broad Institute Genomics Platform"/>
            <consortium name="The Broad Institute Genome Sequencing Center for Infectious Disease"/>
            <person name="Wu L."/>
            <person name="Ma J."/>
        </authorList>
    </citation>
    <scope>NUCLEOTIDE SEQUENCE [LARGE SCALE GENOMIC DNA]</scope>
    <source>
        <strain evidence="2">ZS-22-S1</strain>
    </source>
</reference>
<comment type="caution">
    <text evidence="1">The sequence shown here is derived from an EMBL/GenBank/DDBJ whole genome shotgun (WGS) entry which is preliminary data.</text>
</comment>
<dbReference type="Gene3D" id="3.40.50.300">
    <property type="entry name" value="P-loop containing nucleotide triphosphate hydrolases"/>
    <property type="match status" value="1"/>
</dbReference>
<proteinExistence type="predicted"/>
<dbReference type="SUPFAM" id="SSF52540">
    <property type="entry name" value="P-loop containing nucleoside triphosphate hydrolases"/>
    <property type="match status" value="1"/>
</dbReference>
<keyword evidence="2" id="KW-1185">Reference proteome</keyword>
<evidence type="ECO:0000313" key="2">
    <source>
        <dbReference type="Proteomes" id="UP001595859"/>
    </source>
</evidence>
<dbReference type="EMBL" id="JBHSIS010000007">
    <property type="protein sequence ID" value="MFC4855044.1"/>
    <property type="molecule type" value="Genomic_DNA"/>
</dbReference>
<protein>
    <submittedName>
        <fullName evidence="1">AAA family ATPase</fullName>
    </submittedName>
</protein>
<organism evidence="1 2">
    <name type="scientific">Actinophytocola glycyrrhizae</name>
    <dbReference type="NCBI Taxonomy" id="2044873"/>
    <lineage>
        <taxon>Bacteria</taxon>
        <taxon>Bacillati</taxon>
        <taxon>Actinomycetota</taxon>
        <taxon>Actinomycetes</taxon>
        <taxon>Pseudonocardiales</taxon>
        <taxon>Pseudonocardiaceae</taxon>
    </lineage>
</organism>
<dbReference type="Proteomes" id="UP001595859">
    <property type="component" value="Unassembled WGS sequence"/>
</dbReference>
<sequence length="217" mass="22193">MGRDAGAAGAVSDAVVTGGAPGVDAGLGVSGAKRLRADGHPEGIAPAVVVITGIMAAGKSTIAQLLAGRLPKAAHVRGDLFRRMIVSGRADMTPGADEEAVAQLRLRHRLTAAVADGYADAGFTAVVQDVLLGDHLDDLLDAVATRPRYLVVLAPEPAAVAAREANRAKTGYGAWTVEDLDQGLRAMPRRGLWLDSTHLTPAATVDALLAGLDEAAV</sequence>
<accession>A0ABV9S299</accession>